<accession>A0A6I3SV27</accession>
<evidence type="ECO:0000256" key="1">
    <source>
        <dbReference type="SAM" id="Phobius"/>
    </source>
</evidence>
<name>A0A6I3SV27_9BURK</name>
<sequence>MKTPGKRQRGALLIAYAMLLPMLLGLIALVLDCSLYYLRSVQVQQLADSIAIAAAGPLNGTNAGMSNAIRNARILVTDTAFWPYMTDRLEWNAAALTFARESNAAPSDWRAFGNAEDVSGVRFARIDTRLLSGIPPMKPILIGMLGVSKTGVNMGAVAIAGKRKLQVTPLAICALQTAGSAVRQNAGTPPLRELTRHGFRYGVAYNLLDLNPAGTTGRYFLVDPIRAPGTEGGMLDDATVAPFMCSGTLAYGRIGTGALRVKETTQFNLWQQLNSRFGTDGGNPPCTDYMAPPDTNVRSFGGAGATWMKTSASPAGTQTRSSAMRQQMPSGGPLQTIADGPVPLPEAPWVDYGPLWAYGPARAQDGTAINSSKITLLYPGMTVAGFSYQNTATQTPYLINMQPPPKSGRANRRLLAIPLLDCSKPTAPTARMLAIAQFFLTAPATATEVPGEFAGILAEESLSTSVELVR</sequence>
<protein>
    <submittedName>
        <fullName evidence="3">Uncharacterized protein</fullName>
    </submittedName>
</protein>
<reference evidence="2" key="1">
    <citation type="journal article" date="2014" name="Int. J. Syst. Evol. Microbiol.">
        <title>Complete genome of a new Firmicutes species belonging to the dominant human colonic microbiota ('Ruminococcus bicirculans') reveals two chromosomes and a selective capacity to utilize plant glucans.</title>
        <authorList>
            <consortium name="NISC Comparative Sequencing Program"/>
            <person name="Wegmann U."/>
            <person name="Louis P."/>
            <person name="Goesmann A."/>
            <person name="Henrissat B."/>
            <person name="Duncan S.H."/>
            <person name="Flint H.J."/>
        </authorList>
    </citation>
    <scope>NUCLEOTIDE SEQUENCE</scope>
    <source>
        <strain evidence="2">CGMCC 1.15931</strain>
    </source>
</reference>
<dbReference type="Proteomes" id="UP000430634">
    <property type="component" value="Unassembled WGS sequence"/>
</dbReference>
<evidence type="ECO:0000313" key="2">
    <source>
        <dbReference type="EMBL" id="GGC08199.1"/>
    </source>
</evidence>
<dbReference type="EMBL" id="WNKZ01000021">
    <property type="protein sequence ID" value="MTV53010.1"/>
    <property type="molecule type" value="Genomic_DNA"/>
</dbReference>
<keyword evidence="1" id="KW-0812">Transmembrane</keyword>
<keyword evidence="1" id="KW-1133">Transmembrane helix</keyword>
<organism evidence="3 4">
    <name type="scientific">Pseudoduganella buxea</name>
    <dbReference type="NCBI Taxonomy" id="1949069"/>
    <lineage>
        <taxon>Bacteria</taxon>
        <taxon>Pseudomonadati</taxon>
        <taxon>Pseudomonadota</taxon>
        <taxon>Betaproteobacteria</taxon>
        <taxon>Burkholderiales</taxon>
        <taxon>Oxalobacteraceae</taxon>
        <taxon>Telluria group</taxon>
        <taxon>Pseudoduganella</taxon>
    </lineage>
</organism>
<proteinExistence type="predicted"/>
<evidence type="ECO:0000313" key="3">
    <source>
        <dbReference type="EMBL" id="MTV53010.1"/>
    </source>
</evidence>
<evidence type="ECO:0000313" key="4">
    <source>
        <dbReference type="Proteomes" id="UP000430634"/>
    </source>
</evidence>
<keyword evidence="5" id="KW-1185">Reference proteome</keyword>
<evidence type="ECO:0000313" key="5">
    <source>
        <dbReference type="Proteomes" id="UP000622638"/>
    </source>
</evidence>
<dbReference type="RefSeq" id="WP_155470334.1">
    <property type="nucleotide sequence ID" value="NZ_BMKG01000013.1"/>
</dbReference>
<keyword evidence="1" id="KW-0472">Membrane</keyword>
<dbReference type="Proteomes" id="UP000622638">
    <property type="component" value="Unassembled WGS sequence"/>
</dbReference>
<reference evidence="5" key="2">
    <citation type="journal article" date="2019" name="Int. J. Syst. Evol. Microbiol.">
        <title>The Global Catalogue of Microorganisms (GCM) 10K type strain sequencing project: providing services to taxonomists for standard genome sequencing and annotation.</title>
        <authorList>
            <consortium name="The Broad Institute Genomics Platform"/>
            <consortium name="The Broad Institute Genome Sequencing Center for Infectious Disease"/>
            <person name="Wu L."/>
            <person name="Ma J."/>
        </authorList>
    </citation>
    <scope>NUCLEOTIDE SEQUENCE [LARGE SCALE GENOMIC DNA]</scope>
    <source>
        <strain evidence="5">CGMCC 1.15931</strain>
    </source>
</reference>
<dbReference type="AlphaFoldDB" id="A0A6I3SV27"/>
<gene>
    <name evidence="2" type="ORF">GCM10011572_32240</name>
    <name evidence="3" type="ORF">GM672_09740</name>
</gene>
<dbReference type="EMBL" id="BMKG01000013">
    <property type="protein sequence ID" value="GGC08199.1"/>
    <property type="molecule type" value="Genomic_DNA"/>
</dbReference>
<reference evidence="3 4" key="3">
    <citation type="submission" date="2019-11" db="EMBL/GenBank/DDBJ databases">
        <title>Type strains purchased from KCTC, JCM and DSMZ.</title>
        <authorList>
            <person name="Lu H."/>
        </authorList>
    </citation>
    <scope>NUCLEOTIDE SEQUENCE [LARGE SCALE GENOMIC DNA]</scope>
    <source>
        <strain evidence="3 4">KCTC 52429</strain>
    </source>
</reference>
<feature type="transmembrane region" description="Helical" evidence="1">
    <location>
        <begin position="12"/>
        <end position="38"/>
    </location>
</feature>
<reference evidence="2" key="4">
    <citation type="submission" date="2024-05" db="EMBL/GenBank/DDBJ databases">
        <authorList>
            <person name="Sun Q."/>
            <person name="Zhou Y."/>
        </authorList>
    </citation>
    <scope>NUCLEOTIDE SEQUENCE</scope>
    <source>
        <strain evidence="2">CGMCC 1.15931</strain>
    </source>
</reference>
<comment type="caution">
    <text evidence="3">The sequence shown here is derived from an EMBL/GenBank/DDBJ whole genome shotgun (WGS) entry which is preliminary data.</text>
</comment>
<dbReference type="OrthoDB" id="8595764at2"/>